<dbReference type="InterPro" id="IPR050809">
    <property type="entry name" value="UgpAE/MalFG_permease"/>
</dbReference>
<name>A0A9X4KI61_9BACL</name>
<evidence type="ECO:0000256" key="6">
    <source>
        <dbReference type="ARBA" id="ARBA00023136"/>
    </source>
</evidence>
<accession>A0A9X4KI61</accession>
<feature type="transmembrane region" description="Helical" evidence="7">
    <location>
        <begin position="129"/>
        <end position="152"/>
    </location>
</feature>
<evidence type="ECO:0000256" key="2">
    <source>
        <dbReference type="ARBA" id="ARBA00022448"/>
    </source>
</evidence>
<dbReference type="PANTHER" id="PTHR43227:SF11">
    <property type="entry name" value="BLL4140 PROTEIN"/>
    <property type="match status" value="1"/>
</dbReference>
<keyword evidence="10" id="KW-1185">Reference proteome</keyword>
<keyword evidence="6 7" id="KW-0472">Membrane</keyword>
<keyword evidence="2 7" id="KW-0813">Transport</keyword>
<dbReference type="Proteomes" id="UP001153387">
    <property type="component" value="Unassembled WGS sequence"/>
</dbReference>
<keyword evidence="3" id="KW-1003">Cell membrane</keyword>
<organism evidence="9 10">
    <name type="scientific">Cohnella ginsengisoli</name>
    <dbReference type="NCBI Taxonomy" id="425004"/>
    <lineage>
        <taxon>Bacteria</taxon>
        <taxon>Bacillati</taxon>
        <taxon>Bacillota</taxon>
        <taxon>Bacilli</taxon>
        <taxon>Bacillales</taxon>
        <taxon>Paenibacillaceae</taxon>
        <taxon>Cohnella</taxon>
    </lineage>
</organism>
<protein>
    <submittedName>
        <fullName evidence="9">ABC transporter permease subunit</fullName>
    </submittedName>
</protein>
<feature type="domain" description="ABC transmembrane type-1" evidence="8">
    <location>
        <begin position="93"/>
        <end position="309"/>
    </location>
</feature>
<gene>
    <name evidence="9" type="ORF">OMP38_18310</name>
</gene>
<evidence type="ECO:0000256" key="3">
    <source>
        <dbReference type="ARBA" id="ARBA00022475"/>
    </source>
</evidence>
<feature type="transmembrane region" description="Helical" evidence="7">
    <location>
        <begin position="228"/>
        <end position="252"/>
    </location>
</feature>
<dbReference type="EMBL" id="JAPDHZ010000003">
    <property type="protein sequence ID" value="MDG0792612.1"/>
    <property type="molecule type" value="Genomic_DNA"/>
</dbReference>
<dbReference type="InterPro" id="IPR000515">
    <property type="entry name" value="MetI-like"/>
</dbReference>
<feature type="transmembrane region" description="Helical" evidence="7">
    <location>
        <begin position="30"/>
        <end position="53"/>
    </location>
</feature>
<dbReference type="Pfam" id="PF00528">
    <property type="entry name" value="BPD_transp_1"/>
    <property type="match status" value="1"/>
</dbReference>
<comment type="similarity">
    <text evidence="7">Belongs to the binding-protein-dependent transport system permease family.</text>
</comment>
<dbReference type="GO" id="GO:0055085">
    <property type="term" value="P:transmembrane transport"/>
    <property type="evidence" value="ECO:0007669"/>
    <property type="project" value="InterPro"/>
</dbReference>
<reference evidence="9 10" key="1">
    <citation type="submission" date="2022-10" db="EMBL/GenBank/DDBJ databases">
        <title>Comparative genomic analysis of Cohnella hashimotonis sp. nov., isolated from the International Space Station.</title>
        <authorList>
            <person name="Simpson A."/>
            <person name="Venkateswaran K."/>
        </authorList>
    </citation>
    <scope>NUCLEOTIDE SEQUENCE [LARGE SCALE GENOMIC DNA]</scope>
    <source>
        <strain evidence="9 10">DSM 18997</strain>
    </source>
</reference>
<dbReference type="AlphaFoldDB" id="A0A9X4KI61"/>
<dbReference type="SUPFAM" id="SSF161098">
    <property type="entry name" value="MetI-like"/>
    <property type="match status" value="1"/>
</dbReference>
<dbReference type="CDD" id="cd06261">
    <property type="entry name" value="TM_PBP2"/>
    <property type="match status" value="1"/>
</dbReference>
<evidence type="ECO:0000256" key="5">
    <source>
        <dbReference type="ARBA" id="ARBA00022989"/>
    </source>
</evidence>
<evidence type="ECO:0000313" key="9">
    <source>
        <dbReference type="EMBL" id="MDG0792612.1"/>
    </source>
</evidence>
<keyword evidence="5 7" id="KW-1133">Transmembrane helix</keyword>
<comment type="subcellular location">
    <subcellularLocation>
        <location evidence="1 7">Cell membrane</location>
        <topology evidence="1 7">Multi-pass membrane protein</topology>
    </subcellularLocation>
</comment>
<proteinExistence type="inferred from homology"/>
<sequence length="322" mass="36717">MNSAAGTSQHPQTVAQPAARRRGITERYRLFLYALPFLVLVFVFSYMPLYGWIYSLYNYRPGFKLSDTPFVGLQWFRSIFANPTQTQEVLRVMKNTIAMSTLGIVTSVLPVAFAILLSEIRSMRFKKTVQILTTLPNFISWVLVYAIAFMMFNVDNGLINRLFIELGLQDRGFNYLANDSHTWLAMILWATWKGLGWGAIMYIAAITGIDQEQYDAAKVDGAGRFRQMWNITVPGIMPTYFVLLLLSIANFINNGMEQYFVFQNPINKDHIEVLDLYVYNTGMLGTNFSFATAVSMLKSIISIGLLFFANRLSKWVRGESII</sequence>
<feature type="transmembrane region" description="Helical" evidence="7">
    <location>
        <begin position="97"/>
        <end position="117"/>
    </location>
</feature>
<evidence type="ECO:0000259" key="8">
    <source>
        <dbReference type="PROSITE" id="PS50928"/>
    </source>
</evidence>
<evidence type="ECO:0000256" key="4">
    <source>
        <dbReference type="ARBA" id="ARBA00022692"/>
    </source>
</evidence>
<dbReference type="Gene3D" id="1.10.3720.10">
    <property type="entry name" value="MetI-like"/>
    <property type="match status" value="1"/>
</dbReference>
<dbReference type="RefSeq" id="WP_277566390.1">
    <property type="nucleotide sequence ID" value="NZ_JAPDHZ010000003.1"/>
</dbReference>
<evidence type="ECO:0000313" key="10">
    <source>
        <dbReference type="Proteomes" id="UP001153387"/>
    </source>
</evidence>
<keyword evidence="4 7" id="KW-0812">Transmembrane</keyword>
<evidence type="ECO:0000256" key="1">
    <source>
        <dbReference type="ARBA" id="ARBA00004651"/>
    </source>
</evidence>
<feature type="transmembrane region" description="Helical" evidence="7">
    <location>
        <begin position="183"/>
        <end position="207"/>
    </location>
</feature>
<comment type="caution">
    <text evidence="9">The sequence shown here is derived from an EMBL/GenBank/DDBJ whole genome shotgun (WGS) entry which is preliminary data.</text>
</comment>
<dbReference type="PANTHER" id="PTHR43227">
    <property type="entry name" value="BLL4140 PROTEIN"/>
    <property type="match status" value="1"/>
</dbReference>
<evidence type="ECO:0000256" key="7">
    <source>
        <dbReference type="RuleBase" id="RU363032"/>
    </source>
</evidence>
<feature type="transmembrane region" description="Helical" evidence="7">
    <location>
        <begin position="288"/>
        <end position="309"/>
    </location>
</feature>
<dbReference type="InterPro" id="IPR035906">
    <property type="entry name" value="MetI-like_sf"/>
</dbReference>
<dbReference type="PROSITE" id="PS50928">
    <property type="entry name" value="ABC_TM1"/>
    <property type="match status" value="1"/>
</dbReference>
<dbReference type="GO" id="GO:0005886">
    <property type="term" value="C:plasma membrane"/>
    <property type="evidence" value="ECO:0007669"/>
    <property type="project" value="UniProtKB-SubCell"/>
</dbReference>